<organism evidence="1 2">
    <name type="scientific">Nostoc flagelliforme CCNUN1</name>
    <dbReference type="NCBI Taxonomy" id="2038116"/>
    <lineage>
        <taxon>Bacteria</taxon>
        <taxon>Bacillati</taxon>
        <taxon>Cyanobacteriota</taxon>
        <taxon>Cyanophyceae</taxon>
        <taxon>Nostocales</taxon>
        <taxon>Nostocaceae</taxon>
        <taxon>Nostoc</taxon>
    </lineage>
</organism>
<protein>
    <submittedName>
        <fullName evidence="1">Uncharacterized protein</fullName>
    </submittedName>
</protein>
<dbReference type="Proteomes" id="UP000232003">
    <property type="component" value="Plasmid pNFSY08"/>
</dbReference>
<keyword evidence="2" id="KW-1185">Reference proteome</keyword>
<geneLocation type="plasmid" evidence="2">
    <name>pnfsy08</name>
</geneLocation>
<keyword evidence="1" id="KW-0614">Plasmid</keyword>
<reference evidence="1 2" key="1">
    <citation type="submission" date="2017-11" db="EMBL/GenBank/DDBJ databases">
        <title>Complete genome of a free-living desiccation-tolerant cyanobacterium and its photosynthetic adaptation to extreme terrestrial habitat.</title>
        <authorList>
            <person name="Shang J."/>
        </authorList>
    </citation>
    <scope>NUCLEOTIDE SEQUENCE [LARGE SCALE GENOMIC DNA]</scope>
    <source>
        <strain evidence="1 2">CCNUN1</strain>
        <plasmid evidence="2">pnfsy08</plasmid>
    </source>
</reference>
<dbReference type="AlphaFoldDB" id="A0A2K8T9S2"/>
<dbReference type="KEGG" id="nfl:COO91_10680"/>
<sequence length="44" mass="4997">MTLSGSKVAPPTVVVERDKSERIACRFWHRLRSLTFHVALSNSI</sequence>
<evidence type="ECO:0000313" key="1">
    <source>
        <dbReference type="EMBL" id="AUB44457.1"/>
    </source>
</evidence>
<dbReference type="EMBL" id="CP024793">
    <property type="protein sequence ID" value="AUB44457.1"/>
    <property type="molecule type" value="Genomic_DNA"/>
</dbReference>
<name>A0A2K8T9S2_9NOSO</name>
<gene>
    <name evidence="1" type="ORF">COO91_10680</name>
</gene>
<evidence type="ECO:0000313" key="2">
    <source>
        <dbReference type="Proteomes" id="UP000232003"/>
    </source>
</evidence>
<proteinExistence type="predicted"/>
<accession>A0A2K8T9S2</accession>